<accession>A0ABP8TXA1</accession>
<dbReference type="Proteomes" id="UP001500212">
    <property type="component" value="Unassembled WGS sequence"/>
</dbReference>
<feature type="transmembrane region" description="Helical" evidence="1">
    <location>
        <begin position="36"/>
        <end position="55"/>
    </location>
</feature>
<keyword evidence="1" id="KW-0472">Membrane</keyword>
<comment type="caution">
    <text evidence="2">The sequence shown here is derived from an EMBL/GenBank/DDBJ whole genome shotgun (WGS) entry which is preliminary data.</text>
</comment>
<evidence type="ECO:0008006" key="4">
    <source>
        <dbReference type="Google" id="ProtNLM"/>
    </source>
</evidence>
<name>A0ABP8TXA1_9ACTN</name>
<evidence type="ECO:0000313" key="2">
    <source>
        <dbReference type="EMBL" id="GAA4616618.1"/>
    </source>
</evidence>
<dbReference type="RefSeq" id="WP_345364916.1">
    <property type="nucleotide sequence ID" value="NZ_BAABHJ010000034.1"/>
</dbReference>
<protein>
    <recommendedName>
        <fullName evidence="4">PH domain-containing protein</fullName>
    </recommendedName>
</protein>
<gene>
    <name evidence="2" type="ORF">GCM10023195_73970</name>
</gene>
<keyword evidence="3" id="KW-1185">Reference proteome</keyword>
<dbReference type="EMBL" id="BAABHJ010000034">
    <property type="protein sequence ID" value="GAA4616618.1"/>
    <property type="molecule type" value="Genomic_DNA"/>
</dbReference>
<keyword evidence="1" id="KW-1133">Transmembrane helix</keyword>
<reference evidence="3" key="1">
    <citation type="journal article" date="2019" name="Int. J. Syst. Evol. Microbiol.">
        <title>The Global Catalogue of Microorganisms (GCM) 10K type strain sequencing project: providing services to taxonomists for standard genome sequencing and annotation.</title>
        <authorList>
            <consortium name="The Broad Institute Genomics Platform"/>
            <consortium name="The Broad Institute Genome Sequencing Center for Infectious Disease"/>
            <person name="Wu L."/>
            <person name="Ma J."/>
        </authorList>
    </citation>
    <scope>NUCLEOTIDE SEQUENCE [LARGE SCALE GENOMIC DNA]</scope>
    <source>
        <strain evidence="3">JCM 17938</strain>
    </source>
</reference>
<organism evidence="2 3">
    <name type="scientific">Actinoallomurus liliacearum</name>
    <dbReference type="NCBI Taxonomy" id="1080073"/>
    <lineage>
        <taxon>Bacteria</taxon>
        <taxon>Bacillati</taxon>
        <taxon>Actinomycetota</taxon>
        <taxon>Actinomycetes</taxon>
        <taxon>Streptosporangiales</taxon>
        <taxon>Thermomonosporaceae</taxon>
        <taxon>Actinoallomurus</taxon>
    </lineage>
</organism>
<evidence type="ECO:0000256" key="1">
    <source>
        <dbReference type="SAM" id="Phobius"/>
    </source>
</evidence>
<sequence length="164" mass="17470">MPLLVRLRPNGPYVLFTLAAVVAVVFGVTRAGLLGAVIAAGGAVLLVLFGGPIIVSTVCRVPVVAVDESGIRLPLMGVRLSWDEVATVRRSAALRGKTSTPVLLIIPARPEVVVVRVRPWLLREARGNLTRYGTPIVLSDQSLDHSLDDIAAAVRRRRPATGEV</sequence>
<keyword evidence="1" id="KW-0812">Transmembrane</keyword>
<feature type="transmembrane region" description="Helical" evidence="1">
    <location>
        <begin position="12"/>
        <end position="29"/>
    </location>
</feature>
<evidence type="ECO:0000313" key="3">
    <source>
        <dbReference type="Proteomes" id="UP001500212"/>
    </source>
</evidence>
<proteinExistence type="predicted"/>